<accession>A0AA37SZU3</accession>
<feature type="domain" description="CusB-like beta-barrel" evidence="2">
    <location>
        <begin position="203"/>
        <end position="275"/>
    </location>
</feature>
<dbReference type="RefSeq" id="WP_284219317.1">
    <property type="nucleotide sequence ID" value="NZ_BSOT01000019.1"/>
</dbReference>
<dbReference type="Gene3D" id="2.40.30.170">
    <property type="match status" value="1"/>
</dbReference>
<dbReference type="NCBIfam" id="TIGR01730">
    <property type="entry name" value="RND_mfp"/>
    <property type="match status" value="1"/>
</dbReference>
<comment type="similarity">
    <text evidence="1">Belongs to the membrane fusion protein (MFP) (TC 8.A.1) family.</text>
</comment>
<reference evidence="3" key="1">
    <citation type="journal article" date="2014" name="Int. J. Syst. Evol. Microbiol.">
        <title>Complete genome sequence of Corynebacterium casei LMG S-19264T (=DSM 44701T), isolated from a smear-ripened cheese.</title>
        <authorList>
            <consortium name="US DOE Joint Genome Institute (JGI-PGF)"/>
            <person name="Walter F."/>
            <person name="Albersmeier A."/>
            <person name="Kalinowski J."/>
            <person name="Ruckert C."/>
        </authorList>
    </citation>
    <scope>NUCLEOTIDE SEQUENCE</scope>
    <source>
        <strain evidence="3">NBRC 110023</strain>
    </source>
</reference>
<dbReference type="Gene3D" id="1.10.287.470">
    <property type="entry name" value="Helix hairpin bin"/>
    <property type="match status" value="1"/>
</dbReference>
<dbReference type="Proteomes" id="UP001156601">
    <property type="component" value="Unassembled WGS sequence"/>
</dbReference>
<protein>
    <submittedName>
        <fullName evidence="3">MexH family multidrug efflux RND transporter periplasmic adaptor subunit</fullName>
    </submittedName>
</protein>
<dbReference type="AlphaFoldDB" id="A0AA37SZU3"/>
<name>A0AA37SZU3_9ALTE</name>
<dbReference type="GO" id="GO:1990281">
    <property type="term" value="C:efflux pump complex"/>
    <property type="evidence" value="ECO:0007669"/>
    <property type="project" value="TreeGrafter"/>
</dbReference>
<dbReference type="InterPro" id="IPR058792">
    <property type="entry name" value="Beta-barrel_RND_2"/>
</dbReference>
<comment type="caution">
    <text evidence="3">The sequence shown here is derived from an EMBL/GenBank/DDBJ whole genome shotgun (WGS) entry which is preliminary data.</text>
</comment>
<dbReference type="Pfam" id="PF25954">
    <property type="entry name" value="Beta-barrel_RND_2"/>
    <property type="match status" value="1"/>
</dbReference>
<dbReference type="InterPro" id="IPR006143">
    <property type="entry name" value="RND_pump_MFP"/>
</dbReference>
<evidence type="ECO:0000256" key="1">
    <source>
        <dbReference type="ARBA" id="ARBA00009477"/>
    </source>
</evidence>
<sequence length="364" mass="39885">MKKPYLIAIGFTLVLVLWMLSGLFVDANVEEKASIESDNRPLFTVEVEEMFAVKTPLYLKIQGQSDPNRMVEVRSQIDGLVNSIDVLEGSLLEQNVNMITLDIEDRRLQLAEQESLLKVRQNTNERLSKLATKQYQSENEIEQAKANIKASEAAIAQIKQAISFTNIATPFRGYLQKLHIEEGDFVRIGDVVATYIETDPLIVEIQISQQDIEKIKMGDLADIDLATGQVASGKVTYIAPKANDESRTFSVELTVENPDNRYKAGISAQVTLATNEVEAHYITPSLFSLNKSGAVGVKTVDALGVVKFHPIQLLQSDTGGSWVSGLPDKANVIVTGQGFVSEGTTVKVVKTTQANGTRSSLGVQ</sequence>
<reference evidence="3" key="2">
    <citation type="submission" date="2023-01" db="EMBL/GenBank/DDBJ databases">
        <title>Draft genome sequence of Agaribacter marinus strain NBRC 110023.</title>
        <authorList>
            <person name="Sun Q."/>
            <person name="Mori K."/>
        </authorList>
    </citation>
    <scope>NUCLEOTIDE SEQUENCE</scope>
    <source>
        <strain evidence="3">NBRC 110023</strain>
    </source>
</reference>
<evidence type="ECO:0000259" key="2">
    <source>
        <dbReference type="Pfam" id="PF25954"/>
    </source>
</evidence>
<dbReference type="EMBL" id="BSOT01000019">
    <property type="protein sequence ID" value="GLR72898.1"/>
    <property type="molecule type" value="Genomic_DNA"/>
</dbReference>
<dbReference type="GO" id="GO:0015562">
    <property type="term" value="F:efflux transmembrane transporter activity"/>
    <property type="evidence" value="ECO:0007669"/>
    <property type="project" value="TreeGrafter"/>
</dbReference>
<dbReference type="PANTHER" id="PTHR30469">
    <property type="entry name" value="MULTIDRUG RESISTANCE PROTEIN MDTA"/>
    <property type="match status" value="1"/>
</dbReference>
<evidence type="ECO:0000313" key="4">
    <source>
        <dbReference type="Proteomes" id="UP001156601"/>
    </source>
</evidence>
<proteinExistence type="inferred from homology"/>
<dbReference type="Gene3D" id="2.40.50.100">
    <property type="match status" value="1"/>
</dbReference>
<gene>
    <name evidence="3" type="ORF">GCM10007852_38060</name>
</gene>
<organism evidence="3 4">
    <name type="scientific">Agaribacter marinus</name>
    <dbReference type="NCBI Taxonomy" id="1431249"/>
    <lineage>
        <taxon>Bacteria</taxon>
        <taxon>Pseudomonadati</taxon>
        <taxon>Pseudomonadota</taxon>
        <taxon>Gammaproteobacteria</taxon>
        <taxon>Alteromonadales</taxon>
        <taxon>Alteromonadaceae</taxon>
        <taxon>Agaribacter</taxon>
    </lineage>
</organism>
<evidence type="ECO:0000313" key="3">
    <source>
        <dbReference type="EMBL" id="GLR72898.1"/>
    </source>
</evidence>
<dbReference type="SUPFAM" id="SSF111369">
    <property type="entry name" value="HlyD-like secretion proteins"/>
    <property type="match status" value="1"/>
</dbReference>
<keyword evidence="4" id="KW-1185">Reference proteome</keyword>
<dbReference type="PANTHER" id="PTHR30469:SF29">
    <property type="entry name" value="BLR2860 PROTEIN"/>
    <property type="match status" value="1"/>
</dbReference>